<dbReference type="EMBL" id="JASNWA010000003">
    <property type="protein sequence ID" value="KAK3178612.1"/>
    <property type="molecule type" value="Genomic_DNA"/>
</dbReference>
<dbReference type="Proteomes" id="UP001276659">
    <property type="component" value="Unassembled WGS sequence"/>
</dbReference>
<protein>
    <recommendedName>
        <fullName evidence="3">Rho-GAP domain-containing protein</fullName>
    </recommendedName>
</protein>
<feature type="compositionally biased region" description="Polar residues" evidence="2">
    <location>
        <begin position="318"/>
        <end position="331"/>
    </location>
</feature>
<dbReference type="GO" id="GO:0060237">
    <property type="term" value="P:regulation of fungal-type cell wall organization"/>
    <property type="evidence" value="ECO:0007669"/>
    <property type="project" value="TreeGrafter"/>
</dbReference>
<evidence type="ECO:0000256" key="2">
    <source>
        <dbReference type="SAM" id="MobiDB-lite"/>
    </source>
</evidence>
<dbReference type="PROSITE" id="PS50238">
    <property type="entry name" value="RHOGAP"/>
    <property type="match status" value="1"/>
</dbReference>
<feature type="compositionally biased region" description="Polar residues" evidence="2">
    <location>
        <begin position="554"/>
        <end position="615"/>
    </location>
</feature>
<dbReference type="PANTHER" id="PTHR15228:SF25">
    <property type="entry name" value="F-BAR DOMAIN-CONTAINING PROTEIN"/>
    <property type="match status" value="1"/>
</dbReference>
<feature type="region of interest" description="Disordered" evidence="2">
    <location>
        <begin position="314"/>
        <end position="852"/>
    </location>
</feature>
<dbReference type="InterPro" id="IPR051025">
    <property type="entry name" value="RhoGAP"/>
</dbReference>
<feature type="compositionally biased region" description="Polar residues" evidence="2">
    <location>
        <begin position="628"/>
        <end position="639"/>
    </location>
</feature>
<dbReference type="GO" id="GO:0005096">
    <property type="term" value="F:GTPase activator activity"/>
    <property type="evidence" value="ECO:0007669"/>
    <property type="project" value="UniProtKB-KW"/>
</dbReference>
<feature type="compositionally biased region" description="Low complexity" evidence="2">
    <location>
        <begin position="400"/>
        <end position="411"/>
    </location>
</feature>
<dbReference type="InterPro" id="IPR008936">
    <property type="entry name" value="Rho_GTPase_activation_prot"/>
</dbReference>
<feature type="compositionally biased region" description="Basic and acidic residues" evidence="2">
    <location>
        <begin position="781"/>
        <end position="796"/>
    </location>
</feature>
<evidence type="ECO:0000259" key="3">
    <source>
        <dbReference type="PROSITE" id="PS50238"/>
    </source>
</evidence>
<accession>A0AAD9ZJA0</accession>
<keyword evidence="1" id="KW-0343">GTPase activation</keyword>
<feature type="compositionally biased region" description="Polar residues" evidence="2">
    <location>
        <begin position="730"/>
        <end position="754"/>
    </location>
</feature>
<evidence type="ECO:0000256" key="1">
    <source>
        <dbReference type="ARBA" id="ARBA00022468"/>
    </source>
</evidence>
<dbReference type="CDD" id="cd04396">
    <property type="entry name" value="RhoGAP_fSAC7_BAG7"/>
    <property type="match status" value="1"/>
</dbReference>
<name>A0AAD9ZJA0_9LECA</name>
<feature type="domain" description="Rho-GAP" evidence="3">
    <location>
        <begin position="73"/>
        <end position="300"/>
    </location>
</feature>
<proteinExistence type="predicted"/>
<dbReference type="PANTHER" id="PTHR15228">
    <property type="entry name" value="SPERMATHECAL PHYSIOLOGY VARIANT"/>
    <property type="match status" value="1"/>
</dbReference>
<gene>
    <name evidence="4" type="ORF">OEA41_000749</name>
</gene>
<evidence type="ECO:0000313" key="4">
    <source>
        <dbReference type="EMBL" id="KAK3178612.1"/>
    </source>
</evidence>
<dbReference type="SUPFAM" id="SSF48350">
    <property type="entry name" value="GTPase activation domain, GAP"/>
    <property type="match status" value="1"/>
</dbReference>
<feature type="compositionally biased region" description="Polar residues" evidence="2">
    <location>
        <begin position="464"/>
        <end position="475"/>
    </location>
</feature>
<keyword evidence="5" id="KW-1185">Reference proteome</keyword>
<dbReference type="Gene3D" id="1.10.555.10">
    <property type="entry name" value="Rho GTPase activation protein"/>
    <property type="match status" value="1"/>
</dbReference>
<comment type="caution">
    <text evidence="4">The sequence shown here is derived from an EMBL/GenBank/DDBJ whole genome shotgun (WGS) entry which is preliminary data.</text>
</comment>
<dbReference type="SMART" id="SM00324">
    <property type="entry name" value="RhoGAP"/>
    <property type="match status" value="1"/>
</dbReference>
<sequence length="852" mass="91468">MATSNVQASAVVVPAGQAPSTPHNAVSPSSKRDLSTWWRNFKKARKEDEKVEAPVGIFGVPLNVSIKYANVAISLTNEQGESYVYGYVPIVIAKCGVFLKEKGKDCNTAVESECLLTLYLATDVKGIFRMSGSAKRIKELQNIFDSPDRYGKGLDWTGYTVHDAANILTRYLTHLPQPIVPLEFYERFRDPLRSHQAQAVGDMEAQAQDTGNFDHDAAIITYQRLITELPALNRQLLLYILDLLAVFASKSEQNSMPSPNLAAIFQPGMLSHPEHDMLPKMYRLSQDVIIFLIENQDSFLVGMSGTAADEMTVKEVQSGVQRQPNTPTRATQAALGRSASNASAGADSLRKQGGIRRNVSVSSKNSRASSNHPSPGSPAPGSPLTTTASGGGVHRSNTLPSKKSPGIPSSSRFRNADPSPPPSGNLSPGGPTSAPRTSSPGSKLAQLSLEVTPPSSAAREVTPTPENTSGLNSVPESKESSLKNASREQAPPSTERLSLRPPEQGNTTIITSGSSGTPNKERKTLFSRSPTSDNERKDATQRNKLRKKRMPDVSPNTSAQSSTNSLHAAPDSPSTQNFYTPMPTPSVNTLLANDPLISSVSPTIFNTGATPSSEQPPRIGEIDKLSSFHISQPNSTPGNSPALKPSKSPGGSVHSKTSVTEESELDQTDNGAAKEVKKKRHRWTLPASTKIKNENAPVTPGRLGSNAVAEKSTGSIASEGKPRKSMATDLHQTQRTGTEASTSSGLLQSNNESTPPKEKDGGSEDKEKRGPIGWFKGKVAKAKEDRKEREAEKEWAKSPPQTSNEHTRSKQSFGAIAQEGLPTRGRSTDVIAEAPKEEEGEQVITETTPTQQ</sequence>
<evidence type="ECO:0000313" key="5">
    <source>
        <dbReference type="Proteomes" id="UP001276659"/>
    </source>
</evidence>
<dbReference type="InterPro" id="IPR000198">
    <property type="entry name" value="RhoGAP_dom"/>
</dbReference>
<dbReference type="GO" id="GO:0005938">
    <property type="term" value="C:cell cortex"/>
    <property type="evidence" value="ECO:0007669"/>
    <property type="project" value="TreeGrafter"/>
</dbReference>
<feature type="compositionally biased region" description="Basic and acidic residues" evidence="2">
    <location>
        <begin position="755"/>
        <end position="770"/>
    </location>
</feature>
<dbReference type="GO" id="GO:0007165">
    <property type="term" value="P:signal transduction"/>
    <property type="evidence" value="ECO:0007669"/>
    <property type="project" value="InterPro"/>
</dbReference>
<reference evidence="4" key="1">
    <citation type="submission" date="2022-11" db="EMBL/GenBank/DDBJ databases">
        <title>Chromosomal genome sequence assembly and mating type (MAT) locus characterization of the leprose asexual lichenized fungus Lepraria neglecta (Nyl.) Erichsen.</title>
        <authorList>
            <person name="Allen J.L."/>
            <person name="Pfeffer B."/>
        </authorList>
    </citation>
    <scope>NUCLEOTIDE SEQUENCE</scope>
    <source>
        <strain evidence="4">Allen 5258</strain>
    </source>
</reference>
<organism evidence="4 5">
    <name type="scientific">Lepraria neglecta</name>
    <dbReference type="NCBI Taxonomy" id="209136"/>
    <lineage>
        <taxon>Eukaryota</taxon>
        <taxon>Fungi</taxon>
        <taxon>Dikarya</taxon>
        <taxon>Ascomycota</taxon>
        <taxon>Pezizomycotina</taxon>
        <taxon>Lecanoromycetes</taxon>
        <taxon>OSLEUM clade</taxon>
        <taxon>Lecanoromycetidae</taxon>
        <taxon>Lecanorales</taxon>
        <taxon>Lecanorineae</taxon>
        <taxon>Stereocaulaceae</taxon>
        <taxon>Lepraria</taxon>
    </lineage>
</organism>
<dbReference type="Pfam" id="PF00620">
    <property type="entry name" value="RhoGAP"/>
    <property type="match status" value="1"/>
</dbReference>
<feature type="compositionally biased region" description="Low complexity" evidence="2">
    <location>
        <begin position="507"/>
        <end position="517"/>
    </location>
</feature>
<dbReference type="AlphaFoldDB" id="A0AAD9ZJA0"/>
<feature type="compositionally biased region" description="Low complexity" evidence="2">
    <location>
        <begin position="356"/>
        <end position="374"/>
    </location>
</feature>